<reference evidence="1" key="1">
    <citation type="submission" date="2021-03" db="EMBL/GenBank/DDBJ databases">
        <title>novel species isolated from a fishpond in China.</title>
        <authorList>
            <person name="Lu H."/>
            <person name="Cai Z."/>
        </authorList>
    </citation>
    <scope>NUCLEOTIDE SEQUENCE</scope>
    <source>
        <strain evidence="1">JCM 30855</strain>
    </source>
</reference>
<dbReference type="Proteomes" id="UP000664654">
    <property type="component" value="Unassembled WGS sequence"/>
</dbReference>
<dbReference type="EMBL" id="JAFKCV010000003">
    <property type="protein sequence ID" value="MBN7824792.1"/>
    <property type="molecule type" value="Genomic_DNA"/>
</dbReference>
<proteinExistence type="predicted"/>
<accession>A0A939IQP3</accession>
<evidence type="ECO:0000313" key="1">
    <source>
        <dbReference type="EMBL" id="MBN7824792.1"/>
    </source>
</evidence>
<dbReference type="AlphaFoldDB" id="A0A939IQP3"/>
<organism evidence="1 2">
    <name type="scientific">Bowmanella dokdonensis</name>
    <dbReference type="NCBI Taxonomy" id="751969"/>
    <lineage>
        <taxon>Bacteria</taxon>
        <taxon>Pseudomonadati</taxon>
        <taxon>Pseudomonadota</taxon>
        <taxon>Gammaproteobacteria</taxon>
        <taxon>Alteromonadales</taxon>
        <taxon>Alteromonadaceae</taxon>
        <taxon>Bowmanella</taxon>
    </lineage>
</organism>
<keyword evidence="2" id="KW-1185">Reference proteome</keyword>
<dbReference type="RefSeq" id="WP_206572915.1">
    <property type="nucleotide sequence ID" value="NZ_JAFKCV010000003.1"/>
</dbReference>
<name>A0A939IQP3_9ALTE</name>
<evidence type="ECO:0000313" key="2">
    <source>
        <dbReference type="Proteomes" id="UP000664654"/>
    </source>
</evidence>
<sequence>MSNRFANVLDGLNDRLEVIDSGLDIGSGQFARASFVKLAPKEGTSGQFHYIESTGPFVTGELQFFFRQDGVPVNTLGLTLSGNATVRTTGTYPNLIGQEHLLVRGRGASGNLEVIVCPVGGTAVLDSIVSDQTTGITGKTTRLMGRGDESPTRYSKGTFSRYMALTRMPTLAEAEAIANGEDPRTVMPGAVVRYWPFDVGSGTSVTDTEAGAVITQVNMPTDGTQWVQVVGEVAIEGVAIAVATVNCVSVATPIYAPQGRASNVVHLSNYSRPGLGSFNQVAVSTGAVTVQLPNLGSNGVVLAGNQAVGVTGQQSTAGGVVDVSNHIKAVFGPIFTGELAAAVVTATSGATAVGTLQLVGRGIAAGQSGVPSQSTHRHAARGDALATSGSAVTSLPWLTAAGAAKAQTGALATALPAWRISGDALIQASAWGVVVTEWTALPEAVELLTVTWETEQVDVTFTRTEVLEVVL</sequence>
<gene>
    <name evidence="1" type="ORF">J0A66_06080</name>
</gene>
<comment type="caution">
    <text evidence="1">The sequence shown here is derived from an EMBL/GenBank/DDBJ whole genome shotgun (WGS) entry which is preliminary data.</text>
</comment>
<protein>
    <submittedName>
        <fullName evidence="1">Uncharacterized protein</fullName>
    </submittedName>
</protein>